<evidence type="ECO:0000313" key="2">
    <source>
        <dbReference type="Proteomes" id="UP000028181"/>
    </source>
</evidence>
<reference evidence="2" key="1">
    <citation type="journal article" date="2014" name="BMC Genomics">
        <title>Genome sequencing of two Neorhizobium galegae strains reveals a noeT gene responsible for the unusual acetylation of the nodulation factors.</title>
        <authorList>
            <person name="Osterman J."/>
            <person name="Marsh J."/>
            <person name="Laine P.K."/>
            <person name="Zeng Z."/>
            <person name="Alatalo E."/>
            <person name="Sullivan J.T."/>
            <person name="Young J.P."/>
            <person name="Thomas-Oates J."/>
            <person name="Paulin L."/>
            <person name="Lindstrom K."/>
        </authorList>
    </citation>
    <scope>NUCLEOTIDE SEQUENCE [LARGE SCALE GENOMIC DNA]</scope>
    <source>
        <strain evidence="2">HAMBI 540</strain>
    </source>
</reference>
<dbReference type="AlphaFoldDB" id="A0A068SPU4"/>
<accession>A0A068SPU4</accession>
<dbReference type="KEGG" id="ngg:RG540_CH20790"/>
<sequence>MDQAKVDDLKGGSDYLYFHFDVEEHHLKLETFIQTADSARKVVASLNENLFNKSLKYELIVLPPDEGSFLTKLAIWVGIGWGIIQFLDSDIVAAYIDGLTGKSPAEWAKEFGEANQETGKKAYVAISSEGKPAKHKAACQLSASIVVAMTRGVLEKDTSELKKIGMGVGRLTDALDARAEFYAACIHDGDVGRVGFTPDDVFTIPRSSFAERAQKPSRMPEEDEPPEWTVSIESIYVTSPNWDEDDQRVRHWKGKDQSRRDCYFVIDDAEFWSLVKKKDLHVDVLDNLKVQWACQIIDGRPKNRRVVRVLEYNENKLAEPLKADALDAILGQHKAITARRDEPSLFDDLF</sequence>
<dbReference type="eggNOG" id="ENOG5031AP3">
    <property type="taxonomic scope" value="Bacteria"/>
</dbReference>
<organism evidence="1 2">
    <name type="scientific">Neorhizobium galegae bv. orientalis str. HAMBI 540</name>
    <dbReference type="NCBI Taxonomy" id="1028800"/>
    <lineage>
        <taxon>Bacteria</taxon>
        <taxon>Pseudomonadati</taxon>
        <taxon>Pseudomonadota</taxon>
        <taxon>Alphaproteobacteria</taxon>
        <taxon>Hyphomicrobiales</taxon>
        <taxon>Rhizobiaceae</taxon>
        <taxon>Rhizobium/Agrobacterium group</taxon>
        <taxon>Neorhizobium</taxon>
    </lineage>
</organism>
<protein>
    <submittedName>
        <fullName evidence="1">Uncharacterized protein</fullName>
    </submittedName>
</protein>
<dbReference type="HOGENOM" id="CLU_815991_0_0_5"/>
<evidence type="ECO:0000313" key="1">
    <source>
        <dbReference type="EMBL" id="CDN48248.1"/>
    </source>
</evidence>
<dbReference type="OrthoDB" id="8420894at2"/>
<name>A0A068SPU4_NEOGA</name>
<gene>
    <name evidence="1" type="ORF">RG540_CH20790</name>
</gene>
<proteinExistence type="predicted"/>
<keyword evidence="2" id="KW-1185">Reference proteome</keyword>
<dbReference type="PATRIC" id="fig|1028800.3.peg.2103"/>
<dbReference type="EMBL" id="HG938353">
    <property type="protein sequence ID" value="CDN48248.1"/>
    <property type="molecule type" value="Genomic_DNA"/>
</dbReference>
<dbReference type="Proteomes" id="UP000028181">
    <property type="component" value="Chromosome I"/>
</dbReference>
<dbReference type="GeneID" id="24259098"/>
<dbReference type="RefSeq" id="WP_038587373.1">
    <property type="nucleotide sequence ID" value="NZ_HG938353.1"/>
</dbReference>